<dbReference type="RefSeq" id="WP_345099679.1">
    <property type="nucleotide sequence ID" value="NZ_BAABGS010000069.1"/>
</dbReference>
<sequence>MDTPSEIVLTSIDPSRNRARFYVLSIQPTLFGEHALMRQWGRIGTLGRCRLDLHATAEAARQAMNRLAAAKRRRGYE</sequence>
<feature type="domain" description="WGR" evidence="1">
    <location>
        <begin position="1"/>
        <end position="77"/>
    </location>
</feature>
<evidence type="ECO:0000259" key="1">
    <source>
        <dbReference type="PROSITE" id="PS51977"/>
    </source>
</evidence>
<evidence type="ECO:0000313" key="2">
    <source>
        <dbReference type="EMBL" id="MFD2260176.1"/>
    </source>
</evidence>
<dbReference type="InterPro" id="IPR036930">
    <property type="entry name" value="WGR_dom_sf"/>
</dbReference>
<name>A0ABW5DJN3_9HYPH</name>
<reference evidence="3" key="1">
    <citation type="journal article" date="2019" name="Int. J. Syst. Evol. Microbiol.">
        <title>The Global Catalogue of Microorganisms (GCM) 10K type strain sequencing project: providing services to taxonomists for standard genome sequencing and annotation.</title>
        <authorList>
            <consortium name="The Broad Institute Genomics Platform"/>
            <consortium name="The Broad Institute Genome Sequencing Center for Infectious Disease"/>
            <person name="Wu L."/>
            <person name="Ma J."/>
        </authorList>
    </citation>
    <scope>NUCLEOTIDE SEQUENCE [LARGE SCALE GENOMIC DNA]</scope>
    <source>
        <strain evidence="3">KCTC 23707</strain>
    </source>
</reference>
<dbReference type="InterPro" id="IPR049809">
    <property type="entry name" value="YehF/YfeS-like_WGR"/>
</dbReference>
<keyword evidence="3" id="KW-1185">Reference proteome</keyword>
<dbReference type="InterPro" id="IPR008893">
    <property type="entry name" value="WGR_domain"/>
</dbReference>
<comment type="caution">
    <text evidence="2">The sequence shown here is derived from an EMBL/GenBank/DDBJ whole genome shotgun (WGS) entry which is preliminary data.</text>
</comment>
<protein>
    <submittedName>
        <fullName evidence="2">WGR domain-containing protein</fullName>
    </submittedName>
</protein>
<gene>
    <name evidence="2" type="ORF">ACFSMZ_10425</name>
</gene>
<accession>A0ABW5DJN3</accession>
<dbReference type="Gene3D" id="2.20.140.10">
    <property type="entry name" value="WGR domain"/>
    <property type="match status" value="1"/>
</dbReference>
<dbReference type="PROSITE" id="PS51977">
    <property type="entry name" value="WGR"/>
    <property type="match status" value="1"/>
</dbReference>
<dbReference type="Pfam" id="PF05406">
    <property type="entry name" value="WGR"/>
    <property type="match status" value="1"/>
</dbReference>
<dbReference type="EMBL" id="JBHUIR010000036">
    <property type="protein sequence ID" value="MFD2260176.1"/>
    <property type="molecule type" value="Genomic_DNA"/>
</dbReference>
<organism evidence="2 3">
    <name type="scientific">Chelativorans composti</name>
    <dbReference type="NCBI Taxonomy" id="768533"/>
    <lineage>
        <taxon>Bacteria</taxon>
        <taxon>Pseudomonadati</taxon>
        <taxon>Pseudomonadota</taxon>
        <taxon>Alphaproteobacteria</taxon>
        <taxon>Hyphomicrobiales</taxon>
        <taxon>Phyllobacteriaceae</taxon>
        <taxon>Chelativorans</taxon>
    </lineage>
</organism>
<dbReference type="Proteomes" id="UP001597373">
    <property type="component" value="Unassembled WGS sequence"/>
</dbReference>
<dbReference type="CDD" id="cd07996">
    <property type="entry name" value="WGR_MMR_like"/>
    <property type="match status" value="1"/>
</dbReference>
<evidence type="ECO:0000313" key="3">
    <source>
        <dbReference type="Proteomes" id="UP001597373"/>
    </source>
</evidence>
<proteinExistence type="predicted"/>
<dbReference type="SUPFAM" id="SSF142921">
    <property type="entry name" value="WGR domain-like"/>
    <property type="match status" value="1"/>
</dbReference>
<dbReference type="SMART" id="SM00773">
    <property type="entry name" value="WGR"/>
    <property type="match status" value="1"/>
</dbReference>